<comment type="caution">
    <text evidence="4">The sequence shown here is derived from an EMBL/GenBank/DDBJ whole genome shotgun (WGS) entry which is preliminary data.</text>
</comment>
<keyword evidence="1" id="KW-0378">Hydrolase</keyword>
<dbReference type="InterPro" id="IPR002125">
    <property type="entry name" value="CMP_dCMP_dom"/>
</dbReference>
<name>A0AB36CX33_9PSED</name>
<dbReference type="GO" id="GO:0004132">
    <property type="term" value="F:dCMP deaminase activity"/>
    <property type="evidence" value="ECO:0007669"/>
    <property type="project" value="TreeGrafter"/>
</dbReference>
<evidence type="ECO:0000256" key="2">
    <source>
        <dbReference type="SAM" id="Coils"/>
    </source>
</evidence>
<protein>
    <recommendedName>
        <fullName evidence="3">CMP/dCMP-type deaminase domain-containing protein</fullName>
    </recommendedName>
</protein>
<dbReference type="EMBL" id="JAAQXV010000005">
    <property type="protein sequence ID" value="NMZ80789.1"/>
    <property type="molecule type" value="Genomic_DNA"/>
</dbReference>
<dbReference type="InterPro" id="IPR016193">
    <property type="entry name" value="Cytidine_deaminase-like"/>
</dbReference>
<dbReference type="RefSeq" id="WP_169857498.1">
    <property type="nucleotide sequence ID" value="NZ_JAAQXV010000005.1"/>
</dbReference>
<dbReference type="SUPFAM" id="SSF53927">
    <property type="entry name" value="Cytidine deaminase-like"/>
    <property type="match status" value="1"/>
</dbReference>
<feature type="coiled-coil region" evidence="2">
    <location>
        <begin position="571"/>
        <end position="598"/>
    </location>
</feature>
<dbReference type="Gene3D" id="3.40.50.300">
    <property type="entry name" value="P-loop containing nucleotide triphosphate hydrolases"/>
    <property type="match status" value="1"/>
</dbReference>
<evidence type="ECO:0000313" key="5">
    <source>
        <dbReference type="Proteomes" id="UP000548707"/>
    </source>
</evidence>
<dbReference type="InterPro" id="IPR027417">
    <property type="entry name" value="P-loop_NTPase"/>
</dbReference>
<evidence type="ECO:0000256" key="1">
    <source>
        <dbReference type="ARBA" id="ARBA00022801"/>
    </source>
</evidence>
<reference evidence="4 5" key="1">
    <citation type="journal article" date="2020" name="Front. Microbiol.">
        <title>Genetic Organization of the aprX-lipA2 Operon Affects the Proteolytic Potential of Pseudomonas Species in Milk.</title>
        <authorList>
            <person name="Maier C."/>
            <person name="Huptas C."/>
            <person name="von Neubeck M."/>
            <person name="Scherer S."/>
            <person name="Wenning M."/>
            <person name="Lucking G."/>
        </authorList>
    </citation>
    <scope>NUCLEOTIDE SEQUENCE [LARGE SCALE GENOMIC DNA]</scope>
    <source>
        <strain evidence="4 5">WS 5114</strain>
    </source>
</reference>
<dbReference type="InterPro" id="IPR015517">
    <property type="entry name" value="dCMP_deaminase-rel"/>
</dbReference>
<evidence type="ECO:0000313" key="4">
    <source>
        <dbReference type="EMBL" id="NMZ80789.1"/>
    </source>
</evidence>
<dbReference type="PROSITE" id="PS51747">
    <property type="entry name" value="CYT_DCMP_DEAMINASES_2"/>
    <property type="match status" value="1"/>
</dbReference>
<gene>
    <name evidence="4" type="ORF">HBO26_15980</name>
</gene>
<dbReference type="GO" id="GO:0005737">
    <property type="term" value="C:cytoplasm"/>
    <property type="evidence" value="ECO:0007669"/>
    <property type="project" value="TreeGrafter"/>
</dbReference>
<dbReference type="PANTHER" id="PTHR11086">
    <property type="entry name" value="DEOXYCYTIDYLATE DEAMINASE-RELATED"/>
    <property type="match status" value="1"/>
</dbReference>
<dbReference type="Pfam" id="PF00383">
    <property type="entry name" value="dCMP_cyt_deam_1"/>
    <property type="match status" value="1"/>
</dbReference>
<dbReference type="AlphaFoldDB" id="A0AB36CX33"/>
<proteinExistence type="predicted"/>
<organism evidence="4 5">
    <name type="scientific">Pseudomonas mandelii</name>
    <dbReference type="NCBI Taxonomy" id="75612"/>
    <lineage>
        <taxon>Bacteria</taxon>
        <taxon>Pseudomonadati</taxon>
        <taxon>Pseudomonadota</taxon>
        <taxon>Gammaproteobacteria</taxon>
        <taxon>Pseudomonadales</taxon>
        <taxon>Pseudomonadaceae</taxon>
        <taxon>Pseudomonas</taxon>
    </lineage>
</organism>
<dbReference type="Gene3D" id="3.40.140.10">
    <property type="entry name" value="Cytidine Deaminase, domain 2"/>
    <property type="match status" value="1"/>
</dbReference>
<keyword evidence="2" id="KW-0175">Coiled coil</keyword>
<sequence>MRETSIAINSVYEDAKDFLIIGLTGRTGSGCTTAAQKLCGIEFDVPTDAYEGLSRNELKKHQIIKKYIDGTDWLPFYKIEASSLITYQLLQLSSSDFVAYFSSATFKNPLGKKEASNLFSAFEVTRKKKPNTENKQNIEEREVEDFFEFYYIDLPELTKRIQAQLGRAKFTQFYQRAGDNIRASGRANDPTFDPEELFNFPKHLNFLIKLAHKKARLDNKPCRIVVDAIRNPYEAFYLKRRYANFYLVSINTSNAERLRSLREYRKLTDDEIKALDDKEYPEKISGAKKFVAQNIQACIEVSDIHIHNSKNSEYTHNDLVSQLAWYVTLMMHPGLVMPTSIENCMQIAYTAKQSSGCISRQVGAVVTDESYSVKAIGWNSTPQGQLPCLLRSAEDLIQGRNKSDFSEYELKDPTFRKALNAKYSNLIATNKTSNRNFSFCFKSIQNEIEGEKNQVHTRALHAEENAFLQISKHGGQKLSGGVLFTTASPCELCAKKAYQLGFKKIVYIDPYPGIATKHILSAGKNKPELELFRGAVGRAFYQLYQPLMPSKDEMELIFDIPSFDNPEKPSKSILKQENAALLQANKALQAEIESLRLIALGKSLVS</sequence>
<accession>A0AB36CX33</accession>
<evidence type="ECO:0000259" key="3">
    <source>
        <dbReference type="PROSITE" id="PS51747"/>
    </source>
</evidence>
<feature type="domain" description="CMP/dCMP-type deaminase" evidence="3">
    <location>
        <begin position="339"/>
        <end position="539"/>
    </location>
</feature>
<dbReference type="PANTHER" id="PTHR11086:SF18">
    <property type="entry name" value="DEOXYCYTIDYLATE DEAMINASE"/>
    <property type="match status" value="1"/>
</dbReference>
<dbReference type="Proteomes" id="UP000548707">
    <property type="component" value="Unassembled WGS sequence"/>
</dbReference>